<dbReference type="PANTHER" id="PTHR30561:SF9">
    <property type="entry name" value="4-AMINO-4-DEOXY-L-ARABINOSE-PHOSPHOUNDECAPRENOL FLIPPASE SUBUNIT ARNF-RELATED"/>
    <property type="match status" value="1"/>
</dbReference>
<comment type="caution">
    <text evidence="13">The sequence shown here is derived from an EMBL/GenBank/DDBJ whole genome shotgun (WGS) entry which is preliminary data.</text>
</comment>
<feature type="transmembrane region" description="Helical" evidence="11">
    <location>
        <begin position="99"/>
        <end position="116"/>
    </location>
</feature>
<keyword evidence="2" id="KW-1003">Cell membrane</keyword>
<keyword evidence="5" id="KW-0441">Lipid A biosynthesis</keyword>
<keyword evidence="8 11" id="KW-1133">Transmembrane helix</keyword>
<dbReference type="Gene3D" id="1.10.3730.20">
    <property type="match status" value="1"/>
</dbReference>
<keyword evidence="10 11" id="KW-0472">Membrane</keyword>
<evidence type="ECO:0000256" key="11">
    <source>
        <dbReference type="SAM" id="Phobius"/>
    </source>
</evidence>
<dbReference type="PANTHER" id="PTHR30561">
    <property type="entry name" value="SMR FAMILY PROTON-DEPENDENT DRUG EFFLUX TRANSPORTER SUGE"/>
    <property type="match status" value="1"/>
</dbReference>
<evidence type="ECO:0000259" key="12">
    <source>
        <dbReference type="Pfam" id="PF00892"/>
    </source>
</evidence>
<comment type="subcellular location">
    <subcellularLocation>
        <location evidence="1">Cell membrane</location>
        <topology evidence="1">Multi-pass membrane protein</topology>
    </subcellularLocation>
</comment>
<dbReference type="InterPro" id="IPR000390">
    <property type="entry name" value="Small_drug/metabolite_transptr"/>
</dbReference>
<evidence type="ECO:0000256" key="6">
    <source>
        <dbReference type="ARBA" id="ARBA00022692"/>
    </source>
</evidence>
<keyword evidence="6 11" id="KW-0812">Transmembrane</keyword>
<keyword evidence="7" id="KW-0448">Lipopolysaccharide biosynthesis</keyword>
<accession>T1AD75</accession>
<dbReference type="GO" id="GO:0009103">
    <property type="term" value="P:lipopolysaccharide biosynthetic process"/>
    <property type="evidence" value="ECO:0007669"/>
    <property type="project" value="UniProtKB-KW"/>
</dbReference>
<dbReference type="Pfam" id="PF00892">
    <property type="entry name" value="EamA"/>
    <property type="match status" value="1"/>
</dbReference>
<evidence type="ECO:0000313" key="13">
    <source>
        <dbReference type="EMBL" id="EQD39860.1"/>
    </source>
</evidence>
<evidence type="ECO:0000256" key="2">
    <source>
        <dbReference type="ARBA" id="ARBA00022475"/>
    </source>
</evidence>
<feature type="transmembrane region" description="Helical" evidence="11">
    <location>
        <begin position="74"/>
        <end position="92"/>
    </location>
</feature>
<keyword evidence="9" id="KW-0443">Lipid metabolism</keyword>
<reference evidence="13" key="2">
    <citation type="journal article" date="2014" name="ISME J.">
        <title>Microbial stratification in low pH oxic and suboxic macroscopic growths along an acid mine drainage.</title>
        <authorList>
            <person name="Mendez-Garcia C."/>
            <person name="Mesa V."/>
            <person name="Sprenger R.R."/>
            <person name="Richter M."/>
            <person name="Diez M.S."/>
            <person name="Solano J."/>
            <person name="Bargiela R."/>
            <person name="Golyshina O.V."/>
            <person name="Manteca A."/>
            <person name="Ramos J.L."/>
            <person name="Gallego J.R."/>
            <person name="Llorente I."/>
            <person name="Martins Dos Santos V.A."/>
            <person name="Jensen O.N."/>
            <person name="Pelaez A.I."/>
            <person name="Sanchez J."/>
            <person name="Ferrer M."/>
        </authorList>
    </citation>
    <scope>NUCLEOTIDE SEQUENCE</scope>
</reference>
<name>T1AD75_9ZZZZ</name>
<dbReference type="AlphaFoldDB" id="T1AD75"/>
<evidence type="ECO:0000256" key="10">
    <source>
        <dbReference type="ARBA" id="ARBA00023136"/>
    </source>
</evidence>
<dbReference type="InterPro" id="IPR037185">
    <property type="entry name" value="EmrE-like"/>
</dbReference>
<dbReference type="GO" id="GO:0022857">
    <property type="term" value="F:transmembrane transporter activity"/>
    <property type="evidence" value="ECO:0007669"/>
    <property type="project" value="InterPro"/>
</dbReference>
<sequence length="117" mass="12556">MTLVSFIAWLTVMVFDTGGQLTFKAAANHGGGEGMAHWRAMARKPWLWLGLLSFVVEFVAWLAFLSLVPLAEGVLLATLNMVTIMLGGRFLFGEKLTPRRLLGVGLIAAGVILVGVG</sequence>
<evidence type="ECO:0000256" key="7">
    <source>
        <dbReference type="ARBA" id="ARBA00022985"/>
    </source>
</evidence>
<evidence type="ECO:0000256" key="4">
    <source>
        <dbReference type="ARBA" id="ARBA00022519"/>
    </source>
</evidence>
<evidence type="ECO:0000256" key="5">
    <source>
        <dbReference type="ARBA" id="ARBA00022556"/>
    </source>
</evidence>
<evidence type="ECO:0000256" key="3">
    <source>
        <dbReference type="ARBA" id="ARBA00022516"/>
    </source>
</evidence>
<reference evidence="13" key="1">
    <citation type="submission" date="2013-08" db="EMBL/GenBank/DDBJ databases">
        <authorList>
            <person name="Mendez C."/>
            <person name="Richter M."/>
            <person name="Ferrer M."/>
            <person name="Sanchez J."/>
        </authorList>
    </citation>
    <scope>NUCLEOTIDE SEQUENCE</scope>
</reference>
<dbReference type="InterPro" id="IPR000620">
    <property type="entry name" value="EamA_dom"/>
</dbReference>
<proteinExistence type="predicted"/>
<evidence type="ECO:0000256" key="8">
    <source>
        <dbReference type="ARBA" id="ARBA00022989"/>
    </source>
</evidence>
<gene>
    <name evidence="13" type="ORF">B1B_15203</name>
</gene>
<feature type="transmembrane region" description="Helical" evidence="11">
    <location>
        <begin position="46"/>
        <end position="68"/>
    </location>
</feature>
<dbReference type="GO" id="GO:0005886">
    <property type="term" value="C:plasma membrane"/>
    <property type="evidence" value="ECO:0007669"/>
    <property type="project" value="UniProtKB-SubCell"/>
</dbReference>
<feature type="domain" description="EamA" evidence="12">
    <location>
        <begin position="46"/>
        <end position="114"/>
    </location>
</feature>
<evidence type="ECO:0000256" key="1">
    <source>
        <dbReference type="ARBA" id="ARBA00004651"/>
    </source>
</evidence>
<dbReference type="EMBL" id="AUZY01010107">
    <property type="protein sequence ID" value="EQD39860.1"/>
    <property type="molecule type" value="Genomic_DNA"/>
</dbReference>
<protein>
    <submittedName>
        <fullName evidence="13">Membrane protein containing DUF6, transmembrane</fullName>
    </submittedName>
</protein>
<keyword evidence="3" id="KW-0444">Lipid biosynthesis</keyword>
<evidence type="ECO:0000256" key="9">
    <source>
        <dbReference type="ARBA" id="ARBA00023098"/>
    </source>
</evidence>
<organism evidence="13">
    <name type="scientific">mine drainage metagenome</name>
    <dbReference type="NCBI Taxonomy" id="410659"/>
    <lineage>
        <taxon>unclassified sequences</taxon>
        <taxon>metagenomes</taxon>
        <taxon>ecological metagenomes</taxon>
    </lineage>
</organism>
<keyword evidence="4" id="KW-0997">Cell inner membrane</keyword>
<dbReference type="SUPFAM" id="SSF103481">
    <property type="entry name" value="Multidrug resistance efflux transporter EmrE"/>
    <property type="match status" value="1"/>
</dbReference>